<evidence type="ECO:0000313" key="3">
    <source>
        <dbReference type="Proteomes" id="UP001186944"/>
    </source>
</evidence>
<dbReference type="AlphaFoldDB" id="A0AA88XJG7"/>
<proteinExistence type="predicted"/>
<dbReference type="EMBL" id="VSWD01000013">
    <property type="protein sequence ID" value="KAK3083996.1"/>
    <property type="molecule type" value="Genomic_DNA"/>
</dbReference>
<name>A0AA88XJG7_PINIB</name>
<comment type="caution">
    <text evidence="2">The sequence shown here is derived from an EMBL/GenBank/DDBJ whole genome shotgun (WGS) entry which is preliminary data.</text>
</comment>
<dbReference type="InterPro" id="IPR026960">
    <property type="entry name" value="RVT-Znf"/>
</dbReference>
<evidence type="ECO:0000259" key="1">
    <source>
        <dbReference type="Pfam" id="PF13966"/>
    </source>
</evidence>
<gene>
    <name evidence="2" type="ORF">FSP39_006453</name>
</gene>
<dbReference type="Pfam" id="PF13966">
    <property type="entry name" value="zf-RVT"/>
    <property type="match status" value="1"/>
</dbReference>
<sequence length="478" mass="56668">MEIIYQFGRISGLRLNVSKSQAVWLGSKTGSNETICDDLNILWTNDTFKVLGIVFTNNLKGMVDLNYKEKILSTKRLLGSWVQRDLTPIGKITILKSLALPKFIHLFSSLPNPSKAIISELDKIFFRFIWNNKPDKIKRSTIIGSYEKGGLNMVHIPSFISYIKIKWIKRIYNNPKGSWQKLLSYIFDIREDTEGVWGLNKHKLLELRKIISNEFWKDVISAIMLLKKDNLTTSEFLQEDIRNFCNISEYSFYTKWCLQGINCVNDLINQHGNFKQFEEIQNISGCNNFLKYYQIIEKIPMDWKKRIKEFKVNNSLLDVCEDDELLIKLISNKCIKFVYEILRNKVFQSPDTRIMKWKHELGNMNEEYNHYYLFPKKCSSDTSLIYFQYRILNRILSTNTFLFRLNISETNLCTFCAVEEETLTHLFYDCVHVRNLWNEIHQWLAELLKYFLMNRSFGPVLVLNQPVRKNFNWSDFFF</sequence>
<accession>A0AA88XJG7</accession>
<keyword evidence="3" id="KW-1185">Reference proteome</keyword>
<reference evidence="2" key="1">
    <citation type="submission" date="2019-08" db="EMBL/GenBank/DDBJ databases">
        <title>The improved chromosome-level genome for the pearl oyster Pinctada fucata martensii using PacBio sequencing and Hi-C.</title>
        <authorList>
            <person name="Zheng Z."/>
        </authorList>
    </citation>
    <scope>NUCLEOTIDE SEQUENCE</scope>
    <source>
        <strain evidence="2">ZZ-2019</strain>
        <tissue evidence="2">Adductor muscle</tissue>
    </source>
</reference>
<evidence type="ECO:0000313" key="2">
    <source>
        <dbReference type="EMBL" id="KAK3083996.1"/>
    </source>
</evidence>
<dbReference type="PANTHER" id="PTHR31635:SF196">
    <property type="entry name" value="REVERSE TRANSCRIPTASE DOMAIN-CONTAINING PROTEIN-RELATED"/>
    <property type="match status" value="1"/>
</dbReference>
<dbReference type="PANTHER" id="PTHR31635">
    <property type="entry name" value="REVERSE TRANSCRIPTASE DOMAIN-CONTAINING PROTEIN-RELATED"/>
    <property type="match status" value="1"/>
</dbReference>
<organism evidence="2 3">
    <name type="scientific">Pinctada imbricata</name>
    <name type="common">Atlantic pearl-oyster</name>
    <name type="synonym">Pinctada martensii</name>
    <dbReference type="NCBI Taxonomy" id="66713"/>
    <lineage>
        <taxon>Eukaryota</taxon>
        <taxon>Metazoa</taxon>
        <taxon>Spiralia</taxon>
        <taxon>Lophotrochozoa</taxon>
        <taxon>Mollusca</taxon>
        <taxon>Bivalvia</taxon>
        <taxon>Autobranchia</taxon>
        <taxon>Pteriomorphia</taxon>
        <taxon>Pterioida</taxon>
        <taxon>Pterioidea</taxon>
        <taxon>Pteriidae</taxon>
        <taxon>Pinctada</taxon>
    </lineage>
</organism>
<feature type="domain" description="Reverse transcriptase zinc-binding" evidence="1">
    <location>
        <begin position="381"/>
        <end position="437"/>
    </location>
</feature>
<protein>
    <recommendedName>
        <fullName evidence="1">Reverse transcriptase zinc-binding domain-containing protein</fullName>
    </recommendedName>
</protein>
<dbReference type="Proteomes" id="UP001186944">
    <property type="component" value="Unassembled WGS sequence"/>
</dbReference>